<accession>A0A395U1I5</accession>
<dbReference type="GO" id="GO:0046872">
    <property type="term" value="F:metal ion binding"/>
    <property type="evidence" value="ECO:0007669"/>
    <property type="project" value="UniProtKB-KW"/>
</dbReference>
<organism evidence="7 8">
    <name type="scientific">Vibrio cholerae</name>
    <dbReference type="NCBI Taxonomy" id="666"/>
    <lineage>
        <taxon>Bacteria</taxon>
        <taxon>Pseudomonadati</taxon>
        <taxon>Pseudomonadota</taxon>
        <taxon>Gammaproteobacteria</taxon>
        <taxon>Vibrionales</taxon>
        <taxon>Vibrionaceae</taxon>
        <taxon>Vibrio</taxon>
    </lineage>
</organism>
<keyword evidence="3" id="KW-0408">Iron</keyword>
<dbReference type="SUPFAM" id="SSF56300">
    <property type="entry name" value="Metallo-dependent phosphatases"/>
    <property type="match status" value="1"/>
</dbReference>
<evidence type="ECO:0000256" key="2">
    <source>
        <dbReference type="ARBA" id="ARBA00022801"/>
    </source>
</evidence>
<evidence type="ECO:0000313" key="8">
    <source>
        <dbReference type="Proteomes" id="UP000266701"/>
    </source>
</evidence>
<dbReference type="InterPro" id="IPR057406">
    <property type="entry name" value="Pua-like_dom"/>
</dbReference>
<dbReference type="Proteomes" id="UP000266701">
    <property type="component" value="Unassembled WGS sequence"/>
</dbReference>
<protein>
    <submittedName>
        <fullName evidence="7">Uncharacterized protein</fullName>
    </submittedName>
</protein>
<dbReference type="AlphaFoldDB" id="A0A395U1I5"/>
<comment type="caution">
    <text evidence="7">The sequence shown here is derived from an EMBL/GenBank/DDBJ whole genome shotgun (WGS) entry which is preliminary data.</text>
</comment>
<comment type="similarity">
    <text evidence="4">Belongs to the cyclic nucleotide phosphodiesterase class-III family.</text>
</comment>
<evidence type="ECO:0000313" key="7">
    <source>
        <dbReference type="EMBL" id="RGP90590.1"/>
    </source>
</evidence>
<dbReference type="EMBL" id="MCBA01000035">
    <property type="protein sequence ID" value="RGP90590.1"/>
    <property type="molecule type" value="Genomic_DNA"/>
</dbReference>
<feature type="domain" description="Calcineurin-like phosphoesterase" evidence="5">
    <location>
        <begin position="205"/>
        <end position="447"/>
    </location>
</feature>
<dbReference type="InterPro" id="IPR004843">
    <property type="entry name" value="Calcineurin-like_PHP"/>
</dbReference>
<name>A0A395U1I5_VIBCL</name>
<proteinExistence type="inferred from homology"/>
<dbReference type="InterPro" id="IPR029052">
    <property type="entry name" value="Metallo-depent_PP-like"/>
</dbReference>
<dbReference type="PANTHER" id="PTHR42988:SF2">
    <property type="entry name" value="CYCLIC NUCLEOTIDE PHOSPHODIESTERASE CBUA0032-RELATED"/>
    <property type="match status" value="1"/>
</dbReference>
<dbReference type="InterPro" id="IPR050884">
    <property type="entry name" value="CNP_phosphodiesterase-III"/>
</dbReference>
<evidence type="ECO:0000259" key="6">
    <source>
        <dbReference type="Pfam" id="PF24405"/>
    </source>
</evidence>
<evidence type="ECO:0000256" key="1">
    <source>
        <dbReference type="ARBA" id="ARBA00022723"/>
    </source>
</evidence>
<dbReference type="PANTHER" id="PTHR42988">
    <property type="entry name" value="PHOSPHOHYDROLASE"/>
    <property type="match status" value="1"/>
</dbReference>
<reference evidence="7 8" key="1">
    <citation type="journal article" date="2017" name="Emerg. Infect. Dis.">
        <title>Carbapenemase VCC-1-Producing Vibrio cholerae in Coastal Waters of Germany.</title>
        <authorList>
            <person name="Hammerl J.A."/>
            <person name="Jackel C."/>
            <person name="Bortolaia V."/>
            <person name="Schwartz K."/>
            <person name="Bier N."/>
            <person name="Hendriksen R.S."/>
            <person name="Guerra B."/>
            <person name="Strauch E."/>
        </authorList>
    </citation>
    <scope>NUCLEOTIDE SEQUENCE [LARGE SCALE GENOMIC DNA]</scope>
    <source>
        <strain evidence="7 8">VN-2825</strain>
    </source>
</reference>
<evidence type="ECO:0000256" key="3">
    <source>
        <dbReference type="ARBA" id="ARBA00023004"/>
    </source>
</evidence>
<sequence length="532" mass="61566">MNSTLLLRFRDLSCPKGETIKRHSELIEEKGFAWWGWWNKGHEQLPSKTLADLGLRDSQTKRYVYLFDSAQKKFYRAELKDFKAEVANEIPTPDADLTPNYYKENLHPVWFKFKDIESIDPSEIIEKKSYESMDDLFVEKSHYEIYDNKIIASAEELADQNRTMWRIRDRQDGDKTNEIRLRGMTELQPRHFDKSYKVSSKDSLLWLSDLHFTTAGFHGYPREESPTKKTLAQTIQSAYFSADKNIASLLISGDLTWKGDKEEFELVGDFIGQLISVNDLDKSWLSICPGNHDLSFYDGADKKHTDVIEKNYEDSRAAYSDFYAKYFDIKPNESMSSGRRLLLNNSIPVEIVLLNSVTLQQTKGTFQGHGYIGQTQLESVEKEMAFEKGKARNVTRICVMHHHLMPVSLTQEPYHDAKYSTVLDAERLSRWLTKHQFDFLLHGHMHQNFYCTIERAVETHKPACKIGNPTNKLHVLSLGSSGVCMNHTGESQGNWTCRIEFGHEKIIFHYAKISPEDATLSNNYKLEFDYNA</sequence>
<dbReference type="Pfam" id="PF24405">
    <property type="entry name" value="Pua-like"/>
    <property type="match status" value="1"/>
</dbReference>
<dbReference type="Pfam" id="PF00149">
    <property type="entry name" value="Metallophos"/>
    <property type="match status" value="1"/>
</dbReference>
<keyword evidence="2" id="KW-0378">Hydrolase</keyword>
<keyword evidence="1" id="KW-0479">Metal-binding</keyword>
<dbReference type="GO" id="GO:0016787">
    <property type="term" value="F:hydrolase activity"/>
    <property type="evidence" value="ECO:0007669"/>
    <property type="project" value="UniProtKB-KW"/>
</dbReference>
<evidence type="ECO:0000256" key="4">
    <source>
        <dbReference type="ARBA" id="ARBA00025742"/>
    </source>
</evidence>
<evidence type="ECO:0000259" key="5">
    <source>
        <dbReference type="Pfam" id="PF00149"/>
    </source>
</evidence>
<dbReference type="Gene3D" id="3.60.21.10">
    <property type="match status" value="1"/>
</dbReference>
<gene>
    <name evidence="7" type="ORF">BC353_08620</name>
</gene>
<feature type="domain" description="Pua-like" evidence="6">
    <location>
        <begin position="5"/>
        <end position="178"/>
    </location>
</feature>